<evidence type="ECO:0000313" key="7">
    <source>
        <dbReference type="EMBL" id="SFL34482.1"/>
    </source>
</evidence>
<feature type="transmembrane region" description="Helical" evidence="6">
    <location>
        <begin position="12"/>
        <end position="29"/>
    </location>
</feature>
<proteinExistence type="predicted"/>
<dbReference type="InterPro" id="IPR050833">
    <property type="entry name" value="Poly_Biosynth_Transport"/>
</dbReference>
<feature type="transmembrane region" description="Helical" evidence="6">
    <location>
        <begin position="108"/>
        <end position="126"/>
    </location>
</feature>
<protein>
    <submittedName>
        <fullName evidence="7">Membrane protein involved in the export of O-antigen and teichoic acid</fullName>
    </submittedName>
</protein>
<name>A0A1I4GWN1_9EURY</name>
<dbReference type="AlphaFoldDB" id="A0A1I4GWN1"/>
<reference evidence="8" key="1">
    <citation type="submission" date="2016-10" db="EMBL/GenBank/DDBJ databases">
        <authorList>
            <person name="Varghese N."/>
            <person name="Submissions S."/>
        </authorList>
    </citation>
    <scope>NUCLEOTIDE SEQUENCE [LARGE SCALE GENOMIC DNA]</scope>
    <source>
        <strain evidence="8">CGMCC 1.7738</strain>
    </source>
</reference>
<dbReference type="EMBL" id="FOTC01000004">
    <property type="protein sequence ID" value="SFL34482.1"/>
    <property type="molecule type" value="Genomic_DNA"/>
</dbReference>
<evidence type="ECO:0000256" key="5">
    <source>
        <dbReference type="ARBA" id="ARBA00023136"/>
    </source>
</evidence>
<dbReference type="PANTHER" id="PTHR30250:SF28">
    <property type="entry name" value="POLYSACCHARIDE BIOSYNTHESIS PROTEIN"/>
    <property type="match status" value="1"/>
</dbReference>
<accession>A0A1I4GWN1</accession>
<keyword evidence="3 6" id="KW-0812">Transmembrane</keyword>
<feature type="transmembrane region" description="Helical" evidence="6">
    <location>
        <begin position="165"/>
        <end position="183"/>
    </location>
</feature>
<feature type="transmembrane region" description="Helical" evidence="6">
    <location>
        <begin position="41"/>
        <end position="62"/>
    </location>
</feature>
<keyword evidence="5 6" id="KW-0472">Membrane</keyword>
<feature type="transmembrane region" description="Helical" evidence="6">
    <location>
        <begin position="375"/>
        <end position="393"/>
    </location>
</feature>
<feature type="transmembrane region" description="Helical" evidence="6">
    <location>
        <begin position="282"/>
        <end position="304"/>
    </location>
</feature>
<evidence type="ECO:0000256" key="3">
    <source>
        <dbReference type="ARBA" id="ARBA00022692"/>
    </source>
</evidence>
<keyword evidence="2" id="KW-1003">Cell membrane</keyword>
<dbReference type="STRING" id="553466.SAMN04487950_3466"/>
<feature type="transmembrane region" description="Helical" evidence="6">
    <location>
        <begin position="405"/>
        <end position="424"/>
    </location>
</feature>
<feature type="transmembrane region" description="Helical" evidence="6">
    <location>
        <begin position="347"/>
        <end position="368"/>
    </location>
</feature>
<evidence type="ECO:0000256" key="4">
    <source>
        <dbReference type="ARBA" id="ARBA00022989"/>
    </source>
</evidence>
<evidence type="ECO:0000256" key="1">
    <source>
        <dbReference type="ARBA" id="ARBA00004651"/>
    </source>
</evidence>
<feature type="transmembrane region" description="Helical" evidence="6">
    <location>
        <begin position="316"/>
        <end position="335"/>
    </location>
</feature>
<feature type="transmembrane region" description="Helical" evidence="6">
    <location>
        <begin position="74"/>
        <end position="96"/>
    </location>
</feature>
<gene>
    <name evidence="7" type="ORF">SAMN04487950_3466</name>
</gene>
<evidence type="ECO:0000313" key="8">
    <source>
        <dbReference type="Proteomes" id="UP000199607"/>
    </source>
</evidence>
<feature type="transmembrane region" description="Helical" evidence="6">
    <location>
        <begin position="239"/>
        <end position="262"/>
    </location>
</feature>
<dbReference type="Proteomes" id="UP000199607">
    <property type="component" value="Unassembled WGS sequence"/>
</dbReference>
<feature type="transmembrane region" description="Helical" evidence="6">
    <location>
        <begin position="436"/>
        <end position="457"/>
    </location>
</feature>
<dbReference type="RefSeq" id="WP_089870830.1">
    <property type="nucleotide sequence ID" value="NZ_FOTC01000004.1"/>
</dbReference>
<sequence length="474" mass="49142">MSVSSSSVRLFVGRIATMVLNFAALAYFARALGSADLGVFFLFQAALSMLVLVSDIGLSTAVEKRLSAGSGRSVFWTGAMLMGGIASVLSLGLVLFRDVAAGFLGADLALTLVVALGLSVAQRLLNAALRGELRTGELASLTIAETAVQYGVAAVLVWSGLGAEALVVGVLLGLTVSDLWALVKVRPAPATPTKDDADSLLEYAKYNAIPTVGLQVHNWMDVLIIGVFLAQSDVGAYEVAWRVAGATTLLAGSIGLAIMPQASAWDAEGAGDRVGRLVSATFVPALLFVIPAVVGALVIGADGLRLIFGSEFERASLVLVVLIAGQAPAAVQSIVGRTLLGLDRPNLVARATIVSIVLNLVLNVVLVVQIGLIGAALATTLSFTVGTILRVWYLDDLVPLTAPTLELGWCGVAATVMGVVLFVLDRFVTIESITVLLGFVLLGSTIYGLVLVAHPSVRRTLLRYARSVVPGVAG</sequence>
<evidence type="ECO:0000256" key="6">
    <source>
        <dbReference type="SAM" id="Phobius"/>
    </source>
</evidence>
<dbReference type="Pfam" id="PF13440">
    <property type="entry name" value="Polysacc_synt_3"/>
    <property type="match status" value="1"/>
</dbReference>
<comment type="subcellular location">
    <subcellularLocation>
        <location evidence="1">Cell membrane</location>
        <topology evidence="1">Multi-pass membrane protein</topology>
    </subcellularLocation>
</comment>
<organism evidence="7 8">
    <name type="scientific">Halogranum rubrum</name>
    <dbReference type="NCBI Taxonomy" id="553466"/>
    <lineage>
        <taxon>Archaea</taxon>
        <taxon>Methanobacteriati</taxon>
        <taxon>Methanobacteriota</taxon>
        <taxon>Stenosarchaea group</taxon>
        <taxon>Halobacteria</taxon>
        <taxon>Halobacteriales</taxon>
        <taxon>Haloferacaceae</taxon>
    </lineage>
</organism>
<evidence type="ECO:0000256" key="2">
    <source>
        <dbReference type="ARBA" id="ARBA00022475"/>
    </source>
</evidence>
<dbReference type="GO" id="GO:0005886">
    <property type="term" value="C:plasma membrane"/>
    <property type="evidence" value="ECO:0007669"/>
    <property type="project" value="UniProtKB-SubCell"/>
</dbReference>
<keyword evidence="8" id="KW-1185">Reference proteome</keyword>
<keyword evidence="4 6" id="KW-1133">Transmembrane helix</keyword>
<dbReference type="PANTHER" id="PTHR30250">
    <property type="entry name" value="PST FAMILY PREDICTED COLANIC ACID TRANSPORTER"/>
    <property type="match status" value="1"/>
</dbReference>